<evidence type="ECO:0000256" key="2">
    <source>
        <dbReference type="ARBA" id="ARBA00023125"/>
    </source>
</evidence>
<sequence length="158" mass="17645">MTKLFNYPAHLIRRLHQISVAIFAAEARATGCDLTPVQYGVLVTLREHPGVDQATLAGLISHDRVTIGGVVARLEARGYVRRKVRADDRRARSLTLTKAGEALLQNVEPVVISAQDRLMSPLDDADQQEFLRMIRIMTETSDKFGRGALHQQMLRAED</sequence>
<dbReference type="SMART" id="SM00347">
    <property type="entry name" value="HTH_MARR"/>
    <property type="match status" value="1"/>
</dbReference>
<evidence type="ECO:0000256" key="1">
    <source>
        <dbReference type="ARBA" id="ARBA00023015"/>
    </source>
</evidence>
<dbReference type="PANTHER" id="PTHR33164">
    <property type="entry name" value="TRANSCRIPTIONAL REGULATOR, MARR FAMILY"/>
    <property type="match status" value="1"/>
</dbReference>
<keyword evidence="1" id="KW-0805">Transcription regulation</keyword>
<dbReference type="SUPFAM" id="SSF46785">
    <property type="entry name" value="Winged helix' DNA-binding domain"/>
    <property type="match status" value="1"/>
</dbReference>
<gene>
    <name evidence="5" type="ORF">JHX87_12885</name>
</gene>
<evidence type="ECO:0000313" key="6">
    <source>
        <dbReference type="Proteomes" id="UP001219349"/>
    </source>
</evidence>
<reference evidence="5 6" key="1">
    <citation type="submission" date="2021-01" db="EMBL/GenBank/DDBJ databases">
        <title>Biogeographic distribution of Paracoccus.</title>
        <authorList>
            <person name="Hollensteiner J."/>
            <person name="Leineberger J."/>
            <person name="Brinkhoff T."/>
            <person name="Daniel R."/>
        </authorList>
    </citation>
    <scope>NUCLEOTIDE SEQUENCE [LARGE SCALE GENOMIC DNA]</scope>
    <source>
        <strain evidence="5 6">KCTC 22803</strain>
    </source>
</reference>
<dbReference type="InterPro" id="IPR000835">
    <property type="entry name" value="HTH_MarR-typ"/>
</dbReference>
<dbReference type="PROSITE" id="PS50995">
    <property type="entry name" value="HTH_MARR_2"/>
    <property type="match status" value="1"/>
</dbReference>
<keyword evidence="6" id="KW-1185">Reference proteome</keyword>
<proteinExistence type="predicted"/>
<dbReference type="PANTHER" id="PTHR33164:SF95">
    <property type="entry name" value="TRANSCRIPTIONAL REGULATOR"/>
    <property type="match status" value="1"/>
</dbReference>
<evidence type="ECO:0000256" key="3">
    <source>
        <dbReference type="ARBA" id="ARBA00023163"/>
    </source>
</evidence>
<keyword evidence="3" id="KW-0804">Transcription</keyword>
<feature type="domain" description="HTH marR-type" evidence="4">
    <location>
        <begin position="8"/>
        <end position="139"/>
    </location>
</feature>
<protein>
    <submittedName>
        <fullName evidence="5">MarR family transcriptional regulator</fullName>
    </submittedName>
</protein>
<organism evidence="5 6">
    <name type="scientific">Paracoccus fistulariae</name>
    <dbReference type="NCBI Taxonomy" id="658446"/>
    <lineage>
        <taxon>Bacteria</taxon>
        <taxon>Pseudomonadati</taxon>
        <taxon>Pseudomonadota</taxon>
        <taxon>Alphaproteobacteria</taxon>
        <taxon>Rhodobacterales</taxon>
        <taxon>Paracoccaceae</taxon>
        <taxon>Paracoccus</taxon>
    </lineage>
</organism>
<evidence type="ECO:0000259" key="4">
    <source>
        <dbReference type="PROSITE" id="PS50995"/>
    </source>
</evidence>
<dbReference type="InterPro" id="IPR036388">
    <property type="entry name" value="WH-like_DNA-bd_sf"/>
</dbReference>
<accession>A0ABY7SIJ5</accession>
<dbReference type="InterPro" id="IPR036390">
    <property type="entry name" value="WH_DNA-bd_sf"/>
</dbReference>
<dbReference type="Pfam" id="PF01047">
    <property type="entry name" value="MarR"/>
    <property type="match status" value="1"/>
</dbReference>
<dbReference type="Proteomes" id="UP001219349">
    <property type="component" value="Chromosome"/>
</dbReference>
<dbReference type="Gene3D" id="1.10.10.10">
    <property type="entry name" value="Winged helix-like DNA-binding domain superfamily/Winged helix DNA-binding domain"/>
    <property type="match status" value="1"/>
</dbReference>
<dbReference type="InterPro" id="IPR039422">
    <property type="entry name" value="MarR/SlyA-like"/>
</dbReference>
<dbReference type="RefSeq" id="WP_271884098.1">
    <property type="nucleotide sequence ID" value="NZ_CP067136.1"/>
</dbReference>
<evidence type="ECO:0000313" key="5">
    <source>
        <dbReference type="EMBL" id="WCR06383.1"/>
    </source>
</evidence>
<dbReference type="PRINTS" id="PR00598">
    <property type="entry name" value="HTHMARR"/>
</dbReference>
<dbReference type="InterPro" id="IPR023187">
    <property type="entry name" value="Tscrpt_reg_MarR-type_CS"/>
</dbReference>
<dbReference type="PROSITE" id="PS01117">
    <property type="entry name" value="HTH_MARR_1"/>
    <property type="match status" value="1"/>
</dbReference>
<dbReference type="EMBL" id="CP067136">
    <property type="protein sequence ID" value="WCR06383.1"/>
    <property type="molecule type" value="Genomic_DNA"/>
</dbReference>
<keyword evidence="2" id="KW-0238">DNA-binding</keyword>
<name>A0ABY7SIJ5_9RHOB</name>